<evidence type="ECO:0000259" key="4">
    <source>
        <dbReference type="PROSITE" id="PS01124"/>
    </source>
</evidence>
<name>A0A1Q5ZYC1_9SPHI</name>
<dbReference type="RefSeq" id="WP_074489443.1">
    <property type="nucleotide sequence ID" value="NZ_FPAM01000004.1"/>
</dbReference>
<sequence length="285" mass="32431">MKTTLRPFRTNFYLWNGFAALFFSACVTDPHSHNTMQLFVDLQHGFKCKTGDGDWQTYRLLILRENVIHQLDTNGSVQLLIYLDASSTIARQLQERYLTGQDAASPNVNLLALLHPAELQRAMLEPDPRLTYGLIRCIFSLLTEMPLTSAIDGRIIKVKELIAAGQANSQNIRMLADTVCISESRLRALFKQVTGVSIYKYLLWRRLRYGINQLMAGKAVGEAALESGFSDSSHFHKMLVQMFGLAPGAFLRNNRAMQMITCEETPLRFETSLFDKQQQLLRVHR</sequence>
<dbReference type="PROSITE" id="PS01124">
    <property type="entry name" value="HTH_ARAC_FAMILY_2"/>
    <property type="match status" value="1"/>
</dbReference>
<dbReference type="STRING" id="1302689.RG47T_2204"/>
<dbReference type="EMBL" id="MPPL01000001">
    <property type="protein sequence ID" value="OKS86747.1"/>
    <property type="molecule type" value="Genomic_DNA"/>
</dbReference>
<dbReference type="GO" id="GO:0003700">
    <property type="term" value="F:DNA-binding transcription factor activity"/>
    <property type="evidence" value="ECO:0007669"/>
    <property type="project" value="InterPro"/>
</dbReference>
<accession>A0A1Q5ZYC1</accession>
<dbReference type="InterPro" id="IPR050204">
    <property type="entry name" value="AraC_XylS_family_regulators"/>
</dbReference>
<dbReference type="GO" id="GO:0043565">
    <property type="term" value="F:sequence-specific DNA binding"/>
    <property type="evidence" value="ECO:0007669"/>
    <property type="project" value="InterPro"/>
</dbReference>
<dbReference type="Pfam" id="PF12833">
    <property type="entry name" value="HTH_18"/>
    <property type="match status" value="1"/>
</dbReference>
<dbReference type="Proteomes" id="UP000186720">
    <property type="component" value="Unassembled WGS sequence"/>
</dbReference>
<dbReference type="InterPro" id="IPR018060">
    <property type="entry name" value="HTH_AraC"/>
</dbReference>
<dbReference type="AlphaFoldDB" id="A0A1Q5ZYC1"/>
<dbReference type="InterPro" id="IPR009057">
    <property type="entry name" value="Homeodomain-like_sf"/>
</dbReference>
<proteinExistence type="predicted"/>
<dbReference type="PROSITE" id="PS51257">
    <property type="entry name" value="PROKAR_LIPOPROTEIN"/>
    <property type="match status" value="1"/>
</dbReference>
<feature type="domain" description="HTH araC/xylS-type" evidence="4">
    <location>
        <begin position="156"/>
        <end position="253"/>
    </location>
</feature>
<dbReference type="PANTHER" id="PTHR46796">
    <property type="entry name" value="HTH-TYPE TRANSCRIPTIONAL ACTIVATOR RHAS-RELATED"/>
    <property type="match status" value="1"/>
</dbReference>
<keyword evidence="2" id="KW-0238">DNA-binding</keyword>
<evidence type="ECO:0000256" key="3">
    <source>
        <dbReference type="ARBA" id="ARBA00023163"/>
    </source>
</evidence>
<keyword evidence="1" id="KW-0805">Transcription regulation</keyword>
<gene>
    <name evidence="5" type="ORF">RG47T_2204</name>
</gene>
<keyword evidence="6" id="KW-1185">Reference proteome</keyword>
<keyword evidence="3" id="KW-0804">Transcription</keyword>
<protein>
    <recommendedName>
        <fullName evidence="4">HTH araC/xylS-type domain-containing protein</fullName>
    </recommendedName>
</protein>
<dbReference type="Gene3D" id="1.10.10.60">
    <property type="entry name" value="Homeodomain-like"/>
    <property type="match status" value="1"/>
</dbReference>
<dbReference type="SUPFAM" id="SSF46689">
    <property type="entry name" value="Homeodomain-like"/>
    <property type="match status" value="2"/>
</dbReference>
<dbReference type="OrthoDB" id="1007602at2"/>
<comment type="caution">
    <text evidence="5">The sequence shown here is derived from an EMBL/GenBank/DDBJ whole genome shotgun (WGS) entry which is preliminary data.</text>
</comment>
<evidence type="ECO:0000256" key="2">
    <source>
        <dbReference type="ARBA" id="ARBA00023125"/>
    </source>
</evidence>
<organism evidence="5 6">
    <name type="scientific">Mucilaginibacter polytrichastri</name>
    <dbReference type="NCBI Taxonomy" id="1302689"/>
    <lineage>
        <taxon>Bacteria</taxon>
        <taxon>Pseudomonadati</taxon>
        <taxon>Bacteroidota</taxon>
        <taxon>Sphingobacteriia</taxon>
        <taxon>Sphingobacteriales</taxon>
        <taxon>Sphingobacteriaceae</taxon>
        <taxon>Mucilaginibacter</taxon>
    </lineage>
</organism>
<reference evidence="5 6" key="1">
    <citation type="submission" date="2016-11" db="EMBL/GenBank/DDBJ databases">
        <title>Whole Genome Sequencing of Mucilaginibacter polytrichastri RG4-7(T) isolated from the moss sample.</title>
        <authorList>
            <person name="Li Y."/>
        </authorList>
    </citation>
    <scope>NUCLEOTIDE SEQUENCE [LARGE SCALE GENOMIC DNA]</scope>
    <source>
        <strain evidence="5 6">RG4-7</strain>
    </source>
</reference>
<dbReference type="SMART" id="SM00342">
    <property type="entry name" value="HTH_ARAC"/>
    <property type="match status" value="1"/>
</dbReference>
<evidence type="ECO:0000256" key="1">
    <source>
        <dbReference type="ARBA" id="ARBA00023015"/>
    </source>
</evidence>
<evidence type="ECO:0000313" key="5">
    <source>
        <dbReference type="EMBL" id="OKS86747.1"/>
    </source>
</evidence>
<evidence type="ECO:0000313" key="6">
    <source>
        <dbReference type="Proteomes" id="UP000186720"/>
    </source>
</evidence>